<feature type="domain" description="F-box" evidence="1">
    <location>
        <begin position="8"/>
        <end position="58"/>
    </location>
</feature>
<protein>
    <recommendedName>
        <fullName evidence="1">F-box domain-containing protein</fullName>
    </recommendedName>
</protein>
<proteinExistence type="predicted"/>
<evidence type="ECO:0000313" key="3">
    <source>
        <dbReference type="Proteomes" id="UP001358614"/>
    </source>
</evidence>
<evidence type="ECO:0000259" key="1">
    <source>
        <dbReference type="Pfam" id="PF12937"/>
    </source>
</evidence>
<reference evidence="2 3" key="1">
    <citation type="submission" date="2024-01" db="EMBL/GenBank/DDBJ databases">
        <title>Comparative genomics of Cryptococcus and Kwoniella reveals pathogenesis evolution and contrasting modes of karyotype evolution via chromosome fusion or intercentromeric recombination.</title>
        <authorList>
            <person name="Coelho M.A."/>
            <person name="David-Palma M."/>
            <person name="Shea T."/>
            <person name="Bowers K."/>
            <person name="McGinley-Smith S."/>
            <person name="Mohammad A.W."/>
            <person name="Gnirke A."/>
            <person name="Yurkov A.M."/>
            <person name="Nowrousian M."/>
            <person name="Sun S."/>
            <person name="Cuomo C.A."/>
            <person name="Heitman J."/>
        </authorList>
    </citation>
    <scope>NUCLEOTIDE SEQUENCE [LARGE SCALE GENOMIC DNA]</scope>
    <source>
        <strain evidence="2 3">PYCC6329</strain>
    </source>
</reference>
<keyword evidence="3" id="KW-1185">Reference proteome</keyword>
<accession>A0AAX4KP01</accession>
<dbReference type="Proteomes" id="UP001358614">
    <property type="component" value="Chromosome 1"/>
</dbReference>
<sequence>MPISEITSHLPNEIIREIINNLSSFENNTQIPTLASCCLVSRAFREMTISLLYRHIDLTCDDDTSRNDHYGRRKANGNESRNSVAAFHQPHFIPRQMGYLQQYTKSLTIDYHPHSRCSSHPSFDILDLPNLIALQMDLGPDHRSNHLQRFHTGHLPITQSTSKPCPLFARLKPEILIFRNVSTRLLDLQLPDIHTSIYEKVKSLVFISSSYEKYRPSTSPLPLHLPSLPSIKEVYWLFDPSINSKAKEQVLIHKEWYKVNTHSITQLILRLLPSPDVRVSIVNVGSTILSDPNRRYMSIGKRQDDIEKQLRDEVWEFSMQDPYYWDWDKIELEVRMNNVRFMDLRWFVAHAEWWDWIEPSVLGDWKKVINGLPR</sequence>
<dbReference type="AlphaFoldDB" id="A0AAX4KP01"/>
<name>A0AAX4KP01_9TREE</name>
<dbReference type="Pfam" id="PF12937">
    <property type="entry name" value="F-box-like"/>
    <property type="match status" value="1"/>
</dbReference>
<dbReference type="RefSeq" id="XP_066085656.1">
    <property type="nucleotide sequence ID" value="XM_066229559.1"/>
</dbReference>
<evidence type="ECO:0000313" key="2">
    <source>
        <dbReference type="EMBL" id="WWD07689.1"/>
    </source>
</evidence>
<organism evidence="2 3">
    <name type="scientific">Kwoniella europaea PYCC6329</name>
    <dbReference type="NCBI Taxonomy" id="1423913"/>
    <lineage>
        <taxon>Eukaryota</taxon>
        <taxon>Fungi</taxon>
        <taxon>Dikarya</taxon>
        <taxon>Basidiomycota</taxon>
        <taxon>Agaricomycotina</taxon>
        <taxon>Tremellomycetes</taxon>
        <taxon>Tremellales</taxon>
        <taxon>Cryptococcaceae</taxon>
        <taxon>Kwoniella</taxon>
    </lineage>
</organism>
<dbReference type="GeneID" id="91104591"/>
<dbReference type="KEGG" id="ker:91104591"/>
<gene>
    <name evidence="2" type="ORF">V865_005790</name>
</gene>
<dbReference type="EMBL" id="CP144089">
    <property type="protein sequence ID" value="WWD07689.1"/>
    <property type="molecule type" value="Genomic_DNA"/>
</dbReference>
<dbReference type="InterPro" id="IPR001810">
    <property type="entry name" value="F-box_dom"/>
</dbReference>